<protein>
    <submittedName>
        <fullName evidence="3">T9SS type A sorting domain-containing protein</fullName>
    </submittedName>
</protein>
<dbReference type="Gene3D" id="2.80.10.50">
    <property type="match status" value="2"/>
</dbReference>
<evidence type="ECO:0000259" key="2">
    <source>
        <dbReference type="Pfam" id="PF18962"/>
    </source>
</evidence>
<dbReference type="InterPro" id="IPR026444">
    <property type="entry name" value="Secre_tail"/>
</dbReference>
<dbReference type="RefSeq" id="WP_415865609.1">
    <property type="nucleotide sequence ID" value="NZ_CP134537.1"/>
</dbReference>
<organism evidence="3 4">
    <name type="scientific">Thalassobellus suaedae</name>
    <dbReference type="NCBI Taxonomy" id="3074124"/>
    <lineage>
        <taxon>Bacteria</taxon>
        <taxon>Pseudomonadati</taxon>
        <taxon>Bacteroidota</taxon>
        <taxon>Flavobacteriia</taxon>
        <taxon>Flavobacteriales</taxon>
        <taxon>Flavobacteriaceae</taxon>
        <taxon>Thalassobellus</taxon>
    </lineage>
</organism>
<reference evidence="3 4" key="1">
    <citation type="submission" date="2023-09" db="EMBL/GenBank/DDBJ databases">
        <title>Thalassobella suaedae gen. nov., sp. nov., a marine bacterium of the family Flavobacteriaceae isolated from a halophyte Suaeda japonica.</title>
        <authorList>
            <person name="Lee S.Y."/>
            <person name="Hwang C.Y."/>
        </authorList>
    </citation>
    <scope>NUCLEOTIDE SEQUENCE [LARGE SCALE GENOMIC DNA]</scope>
    <source>
        <strain evidence="3 4">HL-DH14</strain>
    </source>
</reference>
<dbReference type="NCBIfam" id="TIGR04183">
    <property type="entry name" value="Por_Secre_tail"/>
    <property type="match status" value="1"/>
</dbReference>
<feature type="domain" description="Secretion system C-terminal sorting" evidence="2">
    <location>
        <begin position="209"/>
        <end position="279"/>
    </location>
</feature>
<gene>
    <name evidence="3" type="ORF">RHP51_19010</name>
</gene>
<dbReference type="Proteomes" id="UP001302806">
    <property type="component" value="Chromosome"/>
</dbReference>
<keyword evidence="1" id="KW-0732">Signal</keyword>
<proteinExistence type="predicted"/>
<evidence type="ECO:0000256" key="1">
    <source>
        <dbReference type="ARBA" id="ARBA00022729"/>
    </source>
</evidence>
<evidence type="ECO:0000313" key="3">
    <source>
        <dbReference type="EMBL" id="WNH09083.1"/>
    </source>
</evidence>
<dbReference type="InterPro" id="IPR008999">
    <property type="entry name" value="Actin-crosslinking"/>
</dbReference>
<evidence type="ECO:0000313" key="4">
    <source>
        <dbReference type="Proteomes" id="UP001302806"/>
    </source>
</evidence>
<accession>A0ABY9XTH9</accession>
<dbReference type="EMBL" id="CP134537">
    <property type="protein sequence ID" value="WNH09083.1"/>
    <property type="molecule type" value="Genomic_DNA"/>
</dbReference>
<dbReference type="SUPFAM" id="SSF50405">
    <property type="entry name" value="Actin-crosslinking proteins"/>
    <property type="match status" value="2"/>
</dbReference>
<dbReference type="CDD" id="cd23342">
    <property type="entry name" value="beta-trefoil_FSCN_ZgPorA-like"/>
    <property type="match status" value="1"/>
</dbReference>
<name>A0ABY9XTH9_9FLAO</name>
<sequence>MVYKVKRIDNPVENWGYYDGFDGPIPDIHYDSPEVISEKWSQYITPGFRINQEHIDNVKQFTTTQVTLPPFGETIWIKGNNLKYLTILDDNETLSCDKIKVDNQVKFEVVDAGNGEIALLGANNMYVSAGNGVNNMLCNAVNIGDTETFKFIQIEDGRIALRSKQGYYVSSEDGQKPVIANRQSIDGWEVFSWGTNFSNGKPKNTTTKIYPNPAKDEVIIMSDQKNYNLKVFNMFSQLVKETNGVEGEMNFSTSDLRPGLYIFFINDEKTDSLVRKIIIH</sequence>
<dbReference type="Pfam" id="PF18962">
    <property type="entry name" value="Por_Secre_tail"/>
    <property type="match status" value="1"/>
</dbReference>